<dbReference type="SUPFAM" id="SSF50916">
    <property type="entry name" value="Rap30/74 interaction domains"/>
    <property type="match status" value="1"/>
</dbReference>
<name>A0A6A6LPA7_HEVBR</name>
<reference evidence="9 10" key="1">
    <citation type="journal article" date="2020" name="Mol. Plant">
        <title>The Chromosome-Based Rubber Tree Genome Provides New Insights into Spurge Genome Evolution and Rubber Biosynthesis.</title>
        <authorList>
            <person name="Liu J."/>
            <person name="Shi C."/>
            <person name="Shi C.C."/>
            <person name="Li W."/>
            <person name="Zhang Q.J."/>
            <person name="Zhang Y."/>
            <person name="Li K."/>
            <person name="Lu H.F."/>
            <person name="Shi C."/>
            <person name="Zhu S.T."/>
            <person name="Xiao Z.Y."/>
            <person name="Nan H."/>
            <person name="Yue Y."/>
            <person name="Zhu X.G."/>
            <person name="Wu Y."/>
            <person name="Hong X.N."/>
            <person name="Fan G.Y."/>
            <person name="Tong Y."/>
            <person name="Zhang D."/>
            <person name="Mao C.L."/>
            <person name="Liu Y.L."/>
            <person name="Hao S.J."/>
            <person name="Liu W.Q."/>
            <person name="Lv M.Q."/>
            <person name="Zhang H.B."/>
            <person name="Liu Y."/>
            <person name="Hu-Tang G.R."/>
            <person name="Wang J.P."/>
            <person name="Wang J.H."/>
            <person name="Sun Y.H."/>
            <person name="Ni S.B."/>
            <person name="Chen W.B."/>
            <person name="Zhang X.C."/>
            <person name="Jiao Y.N."/>
            <person name="Eichler E.E."/>
            <person name="Li G.H."/>
            <person name="Liu X."/>
            <person name="Gao L.Z."/>
        </authorList>
    </citation>
    <scope>NUCLEOTIDE SEQUENCE [LARGE SCALE GENOMIC DNA]</scope>
    <source>
        <strain evidence="10">cv. GT1</strain>
        <tissue evidence="9">Leaf</tissue>
    </source>
</reference>
<dbReference type="InterPro" id="IPR008851">
    <property type="entry name" value="TFIIF-alpha"/>
</dbReference>
<dbReference type="GO" id="GO:0032968">
    <property type="term" value="P:positive regulation of transcription elongation by RNA polymerase II"/>
    <property type="evidence" value="ECO:0007669"/>
    <property type="project" value="InterPro"/>
</dbReference>
<evidence type="ECO:0000256" key="2">
    <source>
        <dbReference type="ARBA" id="ARBA00005249"/>
    </source>
</evidence>
<feature type="compositionally biased region" description="Basic and acidic residues" evidence="8">
    <location>
        <begin position="203"/>
        <end position="212"/>
    </location>
</feature>
<dbReference type="GO" id="GO:0005674">
    <property type="term" value="C:transcription factor TFIIF complex"/>
    <property type="evidence" value="ECO:0007669"/>
    <property type="project" value="TreeGrafter"/>
</dbReference>
<dbReference type="GO" id="GO:0001096">
    <property type="term" value="F:TFIIF-class transcription factor complex binding"/>
    <property type="evidence" value="ECO:0007669"/>
    <property type="project" value="TreeGrafter"/>
</dbReference>
<dbReference type="Proteomes" id="UP000467840">
    <property type="component" value="Chromosome 4"/>
</dbReference>
<evidence type="ECO:0000256" key="6">
    <source>
        <dbReference type="ARBA" id="ARBA00023242"/>
    </source>
</evidence>
<feature type="compositionally biased region" description="Polar residues" evidence="8">
    <location>
        <begin position="226"/>
        <end position="235"/>
    </location>
</feature>
<keyword evidence="3 7" id="KW-0805">Transcription regulation</keyword>
<dbReference type="EMBL" id="JAAGAX010000010">
    <property type="protein sequence ID" value="KAF2302337.1"/>
    <property type="molecule type" value="Genomic_DNA"/>
</dbReference>
<keyword evidence="5 7" id="KW-0804">Transcription</keyword>
<accession>A0A6A6LPA7</accession>
<dbReference type="Pfam" id="PF05793">
    <property type="entry name" value="TFIIF_alpha"/>
    <property type="match status" value="1"/>
</dbReference>
<comment type="similarity">
    <text evidence="2 7">Belongs to the TFIIF alpha subunit family.</text>
</comment>
<comment type="caution">
    <text evidence="9">The sequence shown here is derived from an EMBL/GenBank/DDBJ whole genome shotgun (WGS) entry which is preliminary data.</text>
</comment>
<dbReference type="GO" id="GO:0016251">
    <property type="term" value="F:RNA polymerase II general transcription initiation factor activity"/>
    <property type="evidence" value="ECO:0007669"/>
    <property type="project" value="TreeGrafter"/>
</dbReference>
<keyword evidence="6 7" id="KW-0539">Nucleus</keyword>
<dbReference type="GO" id="GO:0006367">
    <property type="term" value="P:transcription initiation at RNA polymerase II promoter"/>
    <property type="evidence" value="ECO:0007669"/>
    <property type="project" value="InterPro"/>
</dbReference>
<evidence type="ECO:0000256" key="8">
    <source>
        <dbReference type="SAM" id="MobiDB-lite"/>
    </source>
</evidence>
<protein>
    <recommendedName>
        <fullName evidence="7">Transcription initiation factor IIF subunit alpha</fullName>
    </recommendedName>
</protein>
<dbReference type="PANTHER" id="PTHR13011">
    <property type="entry name" value="TFIIF-ALPHA"/>
    <property type="match status" value="1"/>
</dbReference>
<evidence type="ECO:0000256" key="4">
    <source>
        <dbReference type="ARBA" id="ARBA00023125"/>
    </source>
</evidence>
<organism evidence="9 10">
    <name type="scientific">Hevea brasiliensis</name>
    <name type="common">Para rubber tree</name>
    <name type="synonym">Siphonia brasiliensis</name>
    <dbReference type="NCBI Taxonomy" id="3981"/>
    <lineage>
        <taxon>Eukaryota</taxon>
        <taxon>Viridiplantae</taxon>
        <taxon>Streptophyta</taxon>
        <taxon>Embryophyta</taxon>
        <taxon>Tracheophyta</taxon>
        <taxon>Spermatophyta</taxon>
        <taxon>Magnoliopsida</taxon>
        <taxon>eudicotyledons</taxon>
        <taxon>Gunneridae</taxon>
        <taxon>Pentapetalae</taxon>
        <taxon>rosids</taxon>
        <taxon>fabids</taxon>
        <taxon>Malpighiales</taxon>
        <taxon>Euphorbiaceae</taxon>
        <taxon>Crotonoideae</taxon>
        <taxon>Micrandreae</taxon>
        <taxon>Hevea</taxon>
    </lineage>
</organism>
<evidence type="ECO:0000256" key="1">
    <source>
        <dbReference type="ARBA" id="ARBA00004123"/>
    </source>
</evidence>
<evidence type="ECO:0000313" key="10">
    <source>
        <dbReference type="Proteomes" id="UP000467840"/>
    </source>
</evidence>
<feature type="region of interest" description="Disordered" evidence="8">
    <location>
        <begin position="176"/>
        <end position="257"/>
    </location>
</feature>
<dbReference type="InterPro" id="IPR011039">
    <property type="entry name" value="TFIIF_interaction"/>
</dbReference>
<gene>
    <name evidence="9" type="ORF">GH714_034143</name>
</gene>
<evidence type="ECO:0000256" key="5">
    <source>
        <dbReference type="ARBA" id="ARBA00023163"/>
    </source>
</evidence>
<dbReference type="AlphaFoldDB" id="A0A6A6LPA7"/>
<comment type="function">
    <text evidence="7">TFIIF is a general transcription initiation factor that binds to RNA polymerase II and helps to recruit it to the initiation complex in collaboration with TFIIB. It promotes transcription elongation.</text>
</comment>
<comment type="subcellular location">
    <subcellularLocation>
        <location evidence="1 7">Nucleus</location>
    </subcellularLocation>
</comment>
<evidence type="ECO:0000313" key="9">
    <source>
        <dbReference type="EMBL" id="KAF2302337.1"/>
    </source>
</evidence>
<dbReference type="PANTHER" id="PTHR13011:SF0">
    <property type="entry name" value="GENERAL TRANSCRIPTION FACTOR IIF SUBUNIT 1"/>
    <property type="match status" value="1"/>
</dbReference>
<keyword evidence="10" id="KW-1185">Reference proteome</keyword>
<keyword evidence="4 7" id="KW-0238">DNA-binding</keyword>
<dbReference type="GO" id="GO:0003677">
    <property type="term" value="F:DNA binding"/>
    <property type="evidence" value="ECO:0007669"/>
    <property type="project" value="UniProtKB-KW"/>
</dbReference>
<evidence type="ECO:0000256" key="3">
    <source>
        <dbReference type="ARBA" id="ARBA00023015"/>
    </source>
</evidence>
<sequence length="257" mass="28167">MSFDLMLKPSCSGCGSTTDLYGSNCKHMTLCLTCGKTMAESLGKCYDCGATEYNVRVSPDNDKNYFIGRFVTGLPSFSKKKNAENKWSLHKEGLQGRQLTDVLRGKYKNKPWLLEDETGQFQYQGHLEGSQSATYYLLILQGKEFVAIPAGSWCDWEHEEIFTDDDEQLVMIRGTGRLGPQVPAPPEIKQMDEDVGVSSVLAPKKDAPKEEPADNSPTKPIPSGSAKGTPSTSKSAKGKRKLNGDDSKASTGGPQRR</sequence>
<proteinExistence type="inferred from homology"/>
<evidence type="ECO:0000256" key="7">
    <source>
        <dbReference type="RuleBase" id="RU366044"/>
    </source>
</evidence>